<feature type="region of interest" description="Disordered" evidence="1">
    <location>
        <begin position="301"/>
        <end position="328"/>
    </location>
</feature>
<sequence length="328" mass="35169">MSFWRCPRALHLQSHIRKLPQTPVPTMQNPIMSSAEKANERDRGGAADPGDHIVGAPECGRGLRPTGGYGSVGTDISSHGAYPPNVFEDGSDETELEYPLPHSLNECKEGNGSDLSDHDGASPWPAAEALHRLVEATADFSTPHQGVGQAGNGDDVPDQRLESMDTKSKLEVVLPSLEDWYDEGEFLDLQSAPIKSPSADSVHEFTISERRGDTFGSVPNEAAAVAAAVGGTANVLSAVNNNDDGVNVMAPVVQPTEQEPSVVNIKIQVEDGRTTDVVLGETTTVDGRRFLEVTIQYPAAKRRRVTEDDGGRGDTRRRRQDGPISGLL</sequence>
<feature type="region of interest" description="Disordered" evidence="1">
    <location>
        <begin position="34"/>
        <end position="62"/>
    </location>
</feature>
<dbReference type="Proteomes" id="UP000076580">
    <property type="component" value="Chromosome 03"/>
</dbReference>
<feature type="compositionally biased region" description="Basic and acidic residues" evidence="1">
    <location>
        <begin position="305"/>
        <end position="314"/>
    </location>
</feature>
<feature type="compositionally biased region" description="Basic and acidic residues" evidence="1">
    <location>
        <begin position="37"/>
        <end position="51"/>
    </location>
</feature>
<evidence type="ECO:0000256" key="1">
    <source>
        <dbReference type="SAM" id="MobiDB-lite"/>
    </source>
</evidence>
<comment type="caution">
    <text evidence="2">The sequence shown here is derived from an EMBL/GenBank/DDBJ whole genome shotgun (WGS) entry which is preliminary data.</text>
</comment>
<dbReference type="AlphaFoldDB" id="A0A151GBI9"/>
<protein>
    <submittedName>
        <fullName evidence="2">Uncharacterized protein</fullName>
    </submittedName>
</protein>
<proteinExistence type="predicted"/>
<gene>
    <name evidence="2" type="ORF">DCS_06430</name>
</gene>
<dbReference type="InParanoid" id="A0A151GBI9"/>
<dbReference type="RefSeq" id="XP_040653824.1">
    <property type="nucleotide sequence ID" value="XM_040803720.1"/>
</dbReference>
<organism evidence="2 3">
    <name type="scientific">Drechmeria coniospora</name>
    <name type="common">Nematophagous fungus</name>
    <name type="synonym">Meria coniospora</name>
    <dbReference type="NCBI Taxonomy" id="98403"/>
    <lineage>
        <taxon>Eukaryota</taxon>
        <taxon>Fungi</taxon>
        <taxon>Dikarya</taxon>
        <taxon>Ascomycota</taxon>
        <taxon>Pezizomycotina</taxon>
        <taxon>Sordariomycetes</taxon>
        <taxon>Hypocreomycetidae</taxon>
        <taxon>Hypocreales</taxon>
        <taxon>Ophiocordycipitaceae</taxon>
        <taxon>Drechmeria</taxon>
    </lineage>
</organism>
<evidence type="ECO:0000313" key="2">
    <source>
        <dbReference type="EMBL" id="KYK54472.1"/>
    </source>
</evidence>
<accession>A0A151GBI9</accession>
<reference evidence="2 3" key="1">
    <citation type="journal article" date="2016" name="Sci. Rep.">
        <title>Insights into Adaptations to a Near-Obligate Nematode Endoparasitic Lifestyle from the Finished Genome of Drechmeria coniospora.</title>
        <authorList>
            <person name="Zhang L."/>
            <person name="Zhou Z."/>
            <person name="Guo Q."/>
            <person name="Fokkens L."/>
            <person name="Miskei M."/>
            <person name="Pocsi I."/>
            <person name="Zhang W."/>
            <person name="Chen M."/>
            <person name="Wang L."/>
            <person name="Sun Y."/>
            <person name="Donzelli B.G."/>
            <person name="Gibson D.M."/>
            <person name="Nelson D.R."/>
            <person name="Luo J.G."/>
            <person name="Rep M."/>
            <person name="Liu H."/>
            <person name="Yang S."/>
            <person name="Wang J."/>
            <person name="Krasnoff S.B."/>
            <person name="Xu Y."/>
            <person name="Molnar I."/>
            <person name="Lin M."/>
        </authorList>
    </citation>
    <scope>NUCLEOTIDE SEQUENCE [LARGE SCALE GENOMIC DNA]</scope>
    <source>
        <strain evidence="2 3">ARSEF 6962</strain>
    </source>
</reference>
<evidence type="ECO:0000313" key="3">
    <source>
        <dbReference type="Proteomes" id="UP000076580"/>
    </source>
</evidence>
<name>A0A151GBI9_DRECN</name>
<dbReference type="EMBL" id="LAYC01000003">
    <property type="protein sequence ID" value="KYK54472.1"/>
    <property type="molecule type" value="Genomic_DNA"/>
</dbReference>
<dbReference type="GeneID" id="63719073"/>
<keyword evidence="3" id="KW-1185">Reference proteome</keyword>